<dbReference type="SUPFAM" id="SSF46934">
    <property type="entry name" value="UBA-like"/>
    <property type="match status" value="1"/>
</dbReference>
<organism evidence="20 21">
    <name type="scientific">Hypsibius exemplaris</name>
    <name type="common">Freshwater tardigrade</name>
    <dbReference type="NCBI Taxonomy" id="2072580"/>
    <lineage>
        <taxon>Eukaryota</taxon>
        <taxon>Metazoa</taxon>
        <taxon>Ecdysozoa</taxon>
        <taxon>Tardigrada</taxon>
        <taxon>Eutardigrada</taxon>
        <taxon>Parachela</taxon>
        <taxon>Hypsibioidea</taxon>
        <taxon>Hypsibiidae</taxon>
        <taxon>Hypsibius</taxon>
    </lineage>
</organism>
<feature type="domain" description="A20-type" evidence="18">
    <location>
        <begin position="644"/>
        <end position="679"/>
    </location>
</feature>
<keyword evidence="6" id="KW-0963">Cytoplasm</keyword>
<dbReference type="GO" id="GO:0051028">
    <property type="term" value="P:mRNA transport"/>
    <property type="evidence" value="ECO:0007669"/>
    <property type="project" value="InterPro"/>
</dbReference>
<feature type="compositionally biased region" description="Polar residues" evidence="16">
    <location>
        <begin position="803"/>
        <end position="816"/>
    </location>
</feature>
<comment type="subcellular location">
    <subcellularLocation>
        <location evidence="3">Cytoplasm</location>
    </subcellularLocation>
    <subcellularLocation>
        <location evidence="2">Nucleus</location>
    </subcellularLocation>
</comment>
<dbReference type="EC" id="3.4.19.12" evidence="5"/>
<feature type="domain" description="OTU" evidence="17">
    <location>
        <begin position="176"/>
        <end position="371"/>
    </location>
</feature>
<dbReference type="InterPro" id="IPR005637">
    <property type="entry name" value="TAP_C_dom"/>
</dbReference>
<evidence type="ECO:0000313" key="20">
    <source>
        <dbReference type="EMBL" id="OWA51326.1"/>
    </source>
</evidence>
<dbReference type="Pfam" id="PF14555">
    <property type="entry name" value="UBA_4"/>
    <property type="match status" value="1"/>
</dbReference>
<evidence type="ECO:0000256" key="5">
    <source>
        <dbReference type="ARBA" id="ARBA00012759"/>
    </source>
</evidence>
<keyword evidence="10" id="KW-0863">Zinc-finger</keyword>
<dbReference type="PROSITE" id="PS51281">
    <property type="entry name" value="TAP_C"/>
    <property type="match status" value="1"/>
</dbReference>
<dbReference type="PROSITE" id="PS51036">
    <property type="entry name" value="ZF_A20"/>
    <property type="match status" value="2"/>
</dbReference>
<feature type="region of interest" description="Disordered" evidence="16">
    <location>
        <begin position="40"/>
        <end position="60"/>
    </location>
</feature>
<evidence type="ECO:0000259" key="17">
    <source>
        <dbReference type="PROSITE" id="PS50802"/>
    </source>
</evidence>
<feature type="domain" description="TAP-C" evidence="19">
    <location>
        <begin position="1"/>
        <end position="55"/>
    </location>
</feature>
<evidence type="ECO:0000256" key="14">
    <source>
        <dbReference type="ARBA" id="ARBA00022833"/>
    </source>
</evidence>
<dbReference type="InterPro" id="IPR003323">
    <property type="entry name" value="OTU_dom"/>
</dbReference>
<dbReference type="GO" id="GO:0035871">
    <property type="term" value="P:protein K11-linked deubiquitination"/>
    <property type="evidence" value="ECO:0007669"/>
    <property type="project" value="TreeGrafter"/>
</dbReference>
<keyword evidence="14" id="KW-0862">Zinc</keyword>
<comment type="similarity">
    <text evidence="4">Belongs to the peptidase C64 family.</text>
</comment>
<dbReference type="Gene3D" id="1.10.8.10">
    <property type="entry name" value="DNA helicase RuvA subunit, C-terminal domain"/>
    <property type="match status" value="1"/>
</dbReference>
<gene>
    <name evidence="20" type="ORF">BV898_15813</name>
</gene>
<evidence type="ECO:0000256" key="7">
    <source>
        <dbReference type="ARBA" id="ARBA00022553"/>
    </source>
</evidence>
<proteinExistence type="inferred from homology"/>
<dbReference type="Pfam" id="PF02338">
    <property type="entry name" value="OTU"/>
    <property type="match status" value="1"/>
</dbReference>
<dbReference type="PANTHER" id="PTHR13367:SF27">
    <property type="entry name" value="OTU DOMAIN-CONTAINING PROTEIN"/>
    <property type="match status" value="1"/>
</dbReference>
<evidence type="ECO:0000256" key="3">
    <source>
        <dbReference type="ARBA" id="ARBA00004496"/>
    </source>
</evidence>
<keyword evidence="8" id="KW-0645">Protease</keyword>
<sequence length="816" mass="89726">MTDIILTNFVSSTGVDPAVAQDILDSHEWDLERALKSFSDLKSGKPLPSPSLETGGFKRPEVGRIGAGGKALLQKNDAVEVADESTGRKWSRGISTASENLALVTRARSDVARRFTSDDPGCVPNHTFTLPDLTAIQPDEFRAFVENDLIETATLVSLEQAGRLNWWSDTRPCQRLLPLATTGDGNCLLHAASLGIWGFHDRLLTLRKSLNHVLSKSEYGESIYRRWRWHQTILNKQSGLIYTEPEWEKEWFGILKLSSAEPRIKSRPYICCDNSPNRNLAIVEETDDLGDEYNTQYESLEEVHVFALAYAIKRPVIVIADVYLRDSAGEPLAPIPFGGIYLPLGCDPKYCLRSPLILTYDAAHFSALVPMKKDSTEGSELPAVIPVTDSHGDLLPVLFLIDPGESFDWGREDRDPQVVEKLTGTSQEDKLQVVQMYLDLVKVTVSVKPKESISSTSGGVDDRRSTADSNESESSSGSRIEKAQKSGFSKQMKSVRQKLKRSISKLTRRTSEDSDVTVAMRGTVAGHGDGPFEKNLNGPASARGQPPPQPSVMHHSEISLHVNGNGRTNVVYENTGYRWTVEAVKDLHDSDVLHNPGIVLGSPLSLDHETSFHEEMISNYLAAARVRFDNHLKDKERRDNLHVQNGKTRCASPGCDAFGTPSTNYLCPACFAKQKVQLEEMKAQRETTTIGKSTFYTNNGRNEDGDEVLLNNQRSLTPRGGILPQLQRPNAVVEGISTIGKSFPGGGDDVPDAVVRPCRTANCVFFGQEKTDFLCSMCFKQKNHTCLLLPPAAASAAGTAVPNTGSVDSTTTTNLR</sequence>
<dbReference type="Pfam" id="PF01754">
    <property type="entry name" value="zf-A20"/>
    <property type="match status" value="1"/>
</dbReference>
<dbReference type="GO" id="GO:0070530">
    <property type="term" value="F:K63-linked polyubiquitin modification-dependent protein binding"/>
    <property type="evidence" value="ECO:0007669"/>
    <property type="project" value="TreeGrafter"/>
</dbReference>
<dbReference type="GO" id="GO:0070536">
    <property type="term" value="P:protein K63-linked deubiquitination"/>
    <property type="evidence" value="ECO:0007669"/>
    <property type="project" value="TreeGrafter"/>
</dbReference>
<dbReference type="GO" id="GO:0004843">
    <property type="term" value="F:cysteine-type deubiquitinase activity"/>
    <property type="evidence" value="ECO:0007669"/>
    <property type="project" value="UniProtKB-EC"/>
</dbReference>
<evidence type="ECO:0000256" key="10">
    <source>
        <dbReference type="ARBA" id="ARBA00022771"/>
    </source>
</evidence>
<feature type="compositionally biased region" description="Basic residues" evidence="16">
    <location>
        <begin position="493"/>
        <end position="508"/>
    </location>
</feature>
<keyword evidence="21" id="KW-1185">Reference proteome</keyword>
<reference evidence="21" key="1">
    <citation type="submission" date="2017-01" db="EMBL/GenBank/DDBJ databases">
        <title>Comparative genomics of anhydrobiosis in the tardigrade Hypsibius dujardini.</title>
        <authorList>
            <person name="Yoshida Y."/>
            <person name="Koutsovoulos G."/>
            <person name="Laetsch D."/>
            <person name="Stevens L."/>
            <person name="Kumar S."/>
            <person name="Horikawa D."/>
            <person name="Ishino K."/>
            <person name="Komine S."/>
            <person name="Tomita M."/>
            <person name="Blaxter M."/>
            <person name="Arakawa K."/>
        </authorList>
    </citation>
    <scope>NUCLEOTIDE SEQUENCE [LARGE SCALE GENOMIC DNA]</scope>
    <source>
        <strain evidence="21">Z151</strain>
    </source>
</reference>
<evidence type="ECO:0000256" key="6">
    <source>
        <dbReference type="ARBA" id="ARBA00022490"/>
    </source>
</evidence>
<dbReference type="PANTHER" id="PTHR13367">
    <property type="entry name" value="UBIQUITIN THIOESTERASE"/>
    <property type="match status" value="1"/>
</dbReference>
<evidence type="ECO:0000256" key="13">
    <source>
        <dbReference type="ARBA" id="ARBA00022807"/>
    </source>
</evidence>
<dbReference type="SMART" id="SM00259">
    <property type="entry name" value="ZnF_A20"/>
    <property type="match status" value="2"/>
</dbReference>
<comment type="caution">
    <text evidence="20">The sequence shown here is derived from an EMBL/GenBank/DDBJ whole genome shotgun (WGS) entry which is preliminary data.</text>
</comment>
<dbReference type="GO" id="GO:0005634">
    <property type="term" value="C:nucleus"/>
    <property type="evidence" value="ECO:0007669"/>
    <property type="project" value="UniProtKB-SubCell"/>
</dbReference>
<keyword evidence="11" id="KW-0833">Ubl conjugation pathway</keyword>
<evidence type="ECO:0000256" key="8">
    <source>
        <dbReference type="ARBA" id="ARBA00022670"/>
    </source>
</evidence>
<evidence type="ECO:0000256" key="9">
    <source>
        <dbReference type="ARBA" id="ARBA00022723"/>
    </source>
</evidence>
<dbReference type="InterPro" id="IPR002653">
    <property type="entry name" value="Znf_A20"/>
</dbReference>
<dbReference type="EMBL" id="MTYJ01000222">
    <property type="protein sequence ID" value="OWA51326.1"/>
    <property type="molecule type" value="Genomic_DNA"/>
</dbReference>
<evidence type="ECO:0000259" key="18">
    <source>
        <dbReference type="PROSITE" id="PS51036"/>
    </source>
</evidence>
<dbReference type="PROSITE" id="PS50802">
    <property type="entry name" value="OTU"/>
    <property type="match status" value="1"/>
</dbReference>
<feature type="region of interest" description="Disordered" evidence="16">
    <location>
        <begin position="451"/>
        <end position="554"/>
    </location>
</feature>
<evidence type="ECO:0000256" key="16">
    <source>
        <dbReference type="SAM" id="MobiDB-lite"/>
    </source>
</evidence>
<dbReference type="InterPro" id="IPR051346">
    <property type="entry name" value="OTU_Deubiquitinase"/>
</dbReference>
<dbReference type="Proteomes" id="UP000192578">
    <property type="component" value="Unassembled WGS sequence"/>
</dbReference>
<feature type="domain" description="A20-type" evidence="18">
    <location>
        <begin position="752"/>
        <end position="787"/>
    </location>
</feature>
<keyword evidence="13" id="KW-0788">Thiol protease</keyword>
<protein>
    <recommendedName>
        <fullName evidence="5">ubiquitinyl hydrolase 1</fullName>
        <ecNumber evidence="5">3.4.19.12</ecNumber>
    </recommendedName>
</protein>
<evidence type="ECO:0000256" key="1">
    <source>
        <dbReference type="ARBA" id="ARBA00000707"/>
    </source>
</evidence>
<dbReference type="GO" id="GO:0071947">
    <property type="term" value="P:protein deubiquitination involved in ubiquitin-dependent protein catabolic process"/>
    <property type="evidence" value="ECO:0007669"/>
    <property type="project" value="TreeGrafter"/>
</dbReference>
<keyword evidence="15" id="KW-0539">Nucleus</keyword>
<evidence type="ECO:0000313" key="21">
    <source>
        <dbReference type="Proteomes" id="UP000192578"/>
    </source>
</evidence>
<comment type="catalytic activity">
    <reaction evidence="1">
        <text>Thiol-dependent hydrolysis of ester, thioester, amide, peptide and isopeptide bonds formed by the C-terminal Gly of ubiquitin (a 76-residue protein attached to proteins as an intracellular targeting signal).</text>
        <dbReference type="EC" id="3.4.19.12"/>
    </reaction>
</comment>
<evidence type="ECO:0000256" key="12">
    <source>
        <dbReference type="ARBA" id="ARBA00022801"/>
    </source>
</evidence>
<dbReference type="GO" id="GO:0005737">
    <property type="term" value="C:cytoplasm"/>
    <property type="evidence" value="ECO:0007669"/>
    <property type="project" value="UniProtKB-SubCell"/>
</dbReference>
<dbReference type="InterPro" id="IPR009060">
    <property type="entry name" value="UBA-like_sf"/>
</dbReference>
<evidence type="ECO:0000256" key="11">
    <source>
        <dbReference type="ARBA" id="ARBA00022786"/>
    </source>
</evidence>
<dbReference type="AlphaFoldDB" id="A0A9X6NIG3"/>
<dbReference type="GO" id="GO:0003677">
    <property type="term" value="F:DNA binding"/>
    <property type="evidence" value="ECO:0007669"/>
    <property type="project" value="InterPro"/>
</dbReference>
<keyword evidence="7" id="KW-0597">Phosphoprotein</keyword>
<dbReference type="Gene3D" id="4.10.240.30">
    <property type="match status" value="2"/>
</dbReference>
<feature type="compositionally biased region" description="Low complexity" evidence="16">
    <location>
        <begin position="467"/>
        <end position="478"/>
    </location>
</feature>
<accession>A0A9X6NIG3</accession>
<dbReference type="CDD" id="cd22768">
    <property type="entry name" value="OTU_OTUD7"/>
    <property type="match status" value="1"/>
</dbReference>
<keyword evidence="12" id="KW-0378">Hydrolase</keyword>
<evidence type="ECO:0000256" key="15">
    <source>
        <dbReference type="ARBA" id="ARBA00023242"/>
    </source>
</evidence>
<feature type="region of interest" description="Disordered" evidence="16">
    <location>
        <begin position="797"/>
        <end position="816"/>
    </location>
</feature>
<name>A0A9X6NIG3_HYPEX</name>
<evidence type="ECO:0000256" key="2">
    <source>
        <dbReference type="ARBA" id="ARBA00004123"/>
    </source>
</evidence>
<evidence type="ECO:0000256" key="4">
    <source>
        <dbReference type="ARBA" id="ARBA00005865"/>
    </source>
</evidence>
<dbReference type="OrthoDB" id="10064699at2759"/>
<keyword evidence="9" id="KW-0479">Metal-binding</keyword>
<dbReference type="GO" id="GO:0008270">
    <property type="term" value="F:zinc ion binding"/>
    <property type="evidence" value="ECO:0007669"/>
    <property type="project" value="UniProtKB-KW"/>
</dbReference>
<evidence type="ECO:0000259" key="19">
    <source>
        <dbReference type="PROSITE" id="PS51281"/>
    </source>
</evidence>
<dbReference type="GO" id="GO:0071108">
    <property type="term" value="P:protein K48-linked deubiquitination"/>
    <property type="evidence" value="ECO:0007669"/>
    <property type="project" value="TreeGrafter"/>
</dbReference>